<dbReference type="InterPro" id="IPR002638">
    <property type="entry name" value="Quinolinate_PRibosylTrfase_C"/>
</dbReference>
<dbReference type="EMBL" id="QUZK01000046">
    <property type="protein sequence ID" value="RFF29470.1"/>
    <property type="molecule type" value="Genomic_DNA"/>
</dbReference>
<protein>
    <recommendedName>
        <fullName evidence="11">Probable nicotinate-nucleotide pyrophosphorylase [carboxylating]</fullName>
        <ecNumber evidence="5">2.4.2.19</ecNumber>
    </recommendedName>
    <alternativeName>
        <fullName evidence="9">Quinolinate phosphoribosyltransferase [decarboxylating]</fullName>
    </alternativeName>
</protein>
<dbReference type="Gene3D" id="3.90.1170.20">
    <property type="entry name" value="Quinolinate phosphoribosyl transferase, N-terminal domain"/>
    <property type="match status" value="1"/>
</dbReference>
<feature type="domain" description="Quinolinate phosphoribosyl transferase C-terminal" evidence="14">
    <location>
        <begin position="114"/>
        <end position="280"/>
    </location>
</feature>
<comment type="function">
    <text evidence="1">Involved in the catabolism of quinolinic acid (QA).</text>
</comment>
<evidence type="ECO:0000256" key="8">
    <source>
        <dbReference type="ARBA" id="ARBA00022679"/>
    </source>
</evidence>
<feature type="binding site" evidence="13">
    <location>
        <position position="159"/>
    </location>
    <ligand>
        <name>substrate</name>
    </ligand>
</feature>
<dbReference type="PANTHER" id="PTHR32179">
    <property type="entry name" value="NICOTINATE-NUCLEOTIDE PYROPHOSPHORYLASE [CARBOXYLATING]"/>
    <property type="match status" value="1"/>
</dbReference>
<dbReference type="Pfam" id="PF02749">
    <property type="entry name" value="QRPTase_N"/>
    <property type="match status" value="1"/>
</dbReference>
<keyword evidence="7 12" id="KW-0328">Glycosyltransferase</keyword>
<dbReference type="NCBIfam" id="TIGR00078">
    <property type="entry name" value="nadC"/>
    <property type="match status" value="1"/>
</dbReference>
<proteinExistence type="inferred from homology"/>
<dbReference type="InterPro" id="IPR022412">
    <property type="entry name" value="Quinolinate_PRibosylTrfase_N"/>
</dbReference>
<feature type="binding site" evidence="13">
    <location>
        <position position="169"/>
    </location>
    <ligand>
        <name>substrate</name>
    </ligand>
</feature>
<feature type="domain" description="Quinolinate phosphoribosyl transferase N-terminal" evidence="15">
    <location>
        <begin position="27"/>
        <end position="112"/>
    </location>
</feature>
<dbReference type="PIRSF" id="PIRSF006250">
    <property type="entry name" value="NadC_ModD"/>
    <property type="match status" value="1"/>
</dbReference>
<comment type="subunit">
    <text evidence="4">Hexamer formed by 3 homodimers.</text>
</comment>
<dbReference type="FunFam" id="3.20.20.70:FF:000030">
    <property type="entry name" value="Nicotinate-nucleotide pyrophosphorylase, carboxylating"/>
    <property type="match status" value="1"/>
</dbReference>
<organism evidence="16 17">
    <name type="scientific">Wenzhouxiangella sediminis</name>
    <dbReference type="NCBI Taxonomy" id="1792836"/>
    <lineage>
        <taxon>Bacteria</taxon>
        <taxon>Pseudomonadati</taxon>
        <taxon>Pseudomonadota</taxon>
        <taxon>Gammaproteobacteria</taxon>
        <taxon>Chromatiales</taxon>
        <taxon>Wenzhouxiangellaceae</taxon>
        <taxon>Wenzhouxiangella</taxon>
    </lineage>
</organism>
<dbReference type="GO" id="GO:0034213">
    <property type="term" value="P:quinolinate catabolic process"/>
    <property type="evidence" value="ECO:0007669"/>
    <property type="project" value="TreeGrafter"/>
</dbReference>
<evidence type="ECO:0000256" key="1">
    <source>
        <dbReference type="ARBA" id="ARBA00003237"/>
    </source>
</evidence>
<evidence type="ECO:0000313" key="16">
    <source>
        <dbReference type="EMBL" id="RFF29470.1"/>
    </source>
</evidence>
<gene>
    <name evidence="16" type="primary">nadC</name>
    <name evidence="16" type="ORF">DZC52_12555</name>
</gene>
<dbReference type="EC" id="2.4.2.19" evidence="5"/>
<dbReference type="SUPFAM" id="SSF51690">
    <property type="entry name" value="Nicotinate/Quinolinate PRTase C-terminal domain-like"/>
    <property type="match status" value="1"/>
</dbReference>
<dbReference type="OrthoDB" id="9782546at2"/>
<dbReference type="UniPathway" id="UPA00253">
    <property type="reaction ID" value="UER00331"/>
</dbReference>
<dbReference type="Proteomes" id="UP000260351">
    <property type="component" value="Unassembled WGS sequence"/>
</dbReference>
<keyword evidence="6" id="KW-0662">Pyridine nucleotide biosynthesis</keyword>
<feature type="binding site" evidence="13">
    <location>
        <position position="102"/>
    </location>
    <ligand>
        <name>substrate</name>
    </ligand>
</feature>
<evidence type="ECO:0000259" key="14">
    <source>
        <dbReference type="Pfam" id="PF01729"/>
    </source>
</evidence>
<evidence type="ECO:0000256" key="6">
    <source>
        <dbReference type="ARBA" id="ARBA00022642"/>
    </source>
</evidence>
<keyword evidence="17" id="KW-1185">Reference proteome</keyword>
<evidence type="ECO:0000313" key="17">
    <source>
        <dbReference type="Proteomes" id="UP000260351"/>
    </source>
</evidence>
<dbReference type="GO" id="GO:0005737">
    <property type="term" value="C:cytoplasm"/>
    <property type="evidence" value="ECO:0007669"/>
    <property type="project" value="TreeGrafter"/>
</dbReference>
<dbReference type="AlphaFoldDB" id="A0A3E1K689"/>
<comment type="catalytic activity">
    <reaction evidence="10">
        <text>nicotinate beta-D-ribonucleotide + CO2 + diphosphate = quinolinate + 5-phospho-alpha-D-ribose 1-diphosphate + 2 H(+)</text>
        <dbReference type="Rhea" id="RHEA:12733"/>
        <dbReference type="ChEBI" id="CHEBI:15378"/>
        <dbReference type="ChEBI" id="CHEBI:16526"/>
        <dbReference type="ChEBI" id="CHEBI:29959"/>
        <dbReference type="ChEBI" id="CHEBI:33019"/>
        <dbReference type="ChEBI" id="CHEBI:57502"/>
        <dbReference type="ChEBI" id="CHEBI:58017"/>
        <dbReference type="EC" id="2.4.2.19"/>
    </reaction>
</comment>
<evidence type="ECO:0000256" key="11">
    <source>
        <dbReference type="ARBA" id="ARBA00069173"/>
    </source>
</evidence>
<dbReference type="InterPro" id="IPR013785">
    <property type="entry name" value="Aldolase_TIM"/>
</dbReference>
<dbReference type="Gene3D" id="3.20.20.70">
    <property type="entry name" value="Aldolase class I"/>
    <property type="match status" value="1"/>
</dbReference>
<feature type="binding site" evidence="13">
    <location>
        <begin position="244"/>
        <end position="246"/>
    </location>
    <ligand>
        <name>substrate</name>
    </ligand>
</feature>
<evidence type="ECO:0000256" key="3">
    <source>
        <dbReference type="ARBA" id="ARBA00009400"/>
    </source>
</evidence>
<dbReference type="FunFam" id="3.90.1170.20:FF:000001">
    <property type="entry name" value="Nicotinate-nucleotide diphosphorylase (Carboxylating)"/>
    <property type="match status" value="1"/>
</dbReference>
<dbReference type="SUPFAM" id="SSF54675">
    <property type="entry name" value="Nicotinate/Quinolinate PRTase N-terminal domain-like"/>
    <property type="match status" value="1"/>
</dbReference>
<evidence type="ECO:0000256" key="9">
    <source>
        <dbReference type="ARBA" id="ARBA00033102"/>
    </source>
</evidence>
<reference evidence="16 17" key="1">
    <citation type="submission" date="2018-08" db="EMBL/GenBank/DDBJ databases">
        <title>Wenzhouxiangella salilacus sp. nov., a novel bacterium isolated from a saline lake in Xinjiang Province, China.</title>
        <authorList>
            <person name="Han S."/>
        </authorList>
    </citation>
    <scope>NUCLEOTIDE SEQUENCE [LARGE SCALE GENOMIC DNA]</scope>
    <source>
        <strain evidence="16 17">XDB06</strain>
    </source>
</reference>
<dbReference type="CDD" id="cd01572">
    <property type="entry name" value="QPRTase"/>
    <property type="match status" value="1"/>
</dbReference>
<feature type="binding site" evidence="13">
    <location>
        <begin position="265"/>
        <end position="267"/>
    </location>
    <ligand>
        <name>substrate</name>
    </ligand>
</feature>
<comment type="caution">
    <text evidence="16">The sequence shown here is derived from an EMBL/GenBank/DDBJ whole genome shotgun (WGS) entry which is preliminary data.</text>
</comment>
<evidence type="ECO:0000256" key="10">
    <source>
        <dbReference type="ARBA" id="ARBA00047445"/>
    </source>
</evidence>
<sequence>MNNALPRYLIRDVVARALAEDLGGRGDITTLATVPEAAEGRFRIVARHAGVLAGVEPAAETFFQIDPHIEIEWREVDGDPLEPGSVIAELAGPAGAILGAERTALNFLGRLSGIASLTRRYVDAVAGSGAGVAHTRKTTPGLRALELQAVAAGGGVRHRFGLDDAILIKDNHVAVAGSVGEAVRRARAYAGHMVRVATEIDRLEQLDEALDAGADGILLDNFGNADLRQAVMRCKGRGVTLEASGNVSLDTIGAIAATGVDIISIGALTHSANCLDLGLDEHIS</sequence>
<name>A0A3E1K689_9GAMM</name>
<feature type="binding site" evidence="13">
    <location>
        <position position="220"/>
    </location>
    <ligand>
        <name>substrate</name>
    </ligand>
</feature>
<evidence type="ECO:0000256" key="5">
    <source>
        <dbReference type="ARBA" id="ARBA00011944"/>
    </source>
</evidence>
<feature type="binding site" evidence="13">
    <location>
        <begin position="135"/>
        <end position="137"/>
    </location>
    <ligand>
        <name>substrate</name>
    </ligand>
</feature>
<dbReference type="InterPro" id="IPR037128">
    <property type="entry name" value="Quinolinate_PRibosylTase_N_sf"/>
</dbReference>
<evidence type="ECO:0000256" key="4">
    <source>
        <dbReference type="ARBA" id="ARBA00011218"/>
    </source>
</evidence>
<feature type="binding site" evidence="13">
    <location>
        <position position="199"/>
    </location>
    <ligand>
        <name>substrate</name>
    </ligand>
</feature>
<accession>A0A3E1K689</accession>
<keyword evidence="8 12" id="KW-0808">Transferase</keyword>
<dbReference type="GO" id="GO:0009435">
    <property type="term" value="P:NAD+ biosynthetic process"/>
    <property type="evidence" value="ECO:0007669"/>
    <property type="project" value="UniProtKB-UniPathway"/>
</dbReference>
<evidence type="ECO:0000259" key="15">
    <source>
        <dbReference type="Pfam" id="PF02749"/>
    </source>
</evidence>
<comment type="similarity">
    <text evidence="3 12">Belongs to the NadC/ModD family.</text>
</comment>
<dbReference type="PANTHER" id="PTHR32179:SF3">
    <property type="entry name" value="NICOTINATE-NUCLEOTIDE PYROPHOSPHORYLASE [CARBOXYLATING]"/>
    <property type="match status" value="1"/>
</dbReference>
<comment type="pathway">
    <text evidence="2">Cofactor biosynthesis; NAD(+) biosynthesis; nicotinate D-ribonucleotide from quinolinate: step 1/1.</text>
</comment>
<evidence type="ECO:0000256" key="7">
    <source>
        <dbReference type="ARBA" id="ARBA00022676"/>
    </source>
</evidence>
<dbReference type="GO" id="GO:0004514">
    <property type="term" value="F:nicotinate-nucleotide diphosphorylase (carboxylating) activity"/>
    <property type="evidence" value="ECO:0007669"/>
    <property type="project" value="UniProtKB-EC"/>
</dbReference>
<dbReference type="InterPro" id="IPR027277">
    <property type="entry name" value="NadC/ModD"/>
</dbReference>
<dbReference type="Pfam" id="PF01729">
    <property type="entry name" value="QRPTase_C"/>
    <property type="match status" value="1"/>
</dbReference>
<dbReference type="RefSeq" id="WP_116651496.1">
    <property type="nucleotide sequence ID" value="NZ_QUZK01000046.1"/>
</dbReference>
<dbReference type="InterPro" id="IPR004393">
    <property type="entry name" value="NadC"/>
</dbReference>
<evidence type="ECO:0000256" key="13">
    <source>
        <dbReference type="PIRSR" id="PIRSR006250-1"/>
    </source>
</evidence>
<dbReference type="InterPro" id="IPR036068">
    <property type="entry name" value="Nicotinate_pribotase-like_C"/>
</dbReference>
<evidence type="ECO:0000256" key="2">
    <source>
        <dbReference type="ARBA" id="ARBA00004893"/>
    </source>
</evidence>
<evidence type="ECO:0000256" key="12">
    <source>
        <dbReference type="PIRNR" id="PIRNR006250"/>
    </source>
</evidence>